<keyword evidence="2" id="KW-1185">Reference proteome</keyword>
<sequence>TQHYVDSDLPGGYNTTQITVLAQSVADKYPQDKTTWNLTGTNDAYFETDGGVNVSRLVVWIPYPAAPAKVISSRLSLVAYKQVCKNLHRLHALESRALAEGLNIEAYLQKIEEYRATSELEDYYFEHSEPSTLVVNFVMVGWAFMQSMLGNPKVNQPDIALVGTTQVAYFHSRNTIISLDQYLQKEMQETAVNVLDDIPVTYYSDYNQEGQWFVLPFISDTRQLLYNRTTLNDLGLKHPPPVNDTWEVDGWDWPTFVAYAKNITDSGKGYGFTFVPEYDEESKIITMMCRDSGGLTFLSNQTNPGQEYSSGISQLAYRLGLNKTMYRMFEDGSLDPNHYPTDSAQLRDWVEAYPNVSLTVAPFDEYYLPVDTPFS</sequence>
<dbReference type="Gene3D" id="3.40.190.10">
    <property type="entry name" value="Periplasmic binding protein-like II"/>
    <property type="match status" value="1"/>
</dbReference>
<dbReference type="OrthoDB" id="2357462at2759"/>
<feature type="non-terminal residue" evidence="1">
    <location>
        <position position="375"/>
    </location>
</feature>
<feature type="non-terminal residue" evidence="1">
    <location>
        <position position="1"/>
    </location>
</feature>
<proteinExistence type="predicted"/>
<reference evidence="1 2" key="1">
    <citation type="submission" date="2011-02" db="EMBL/GenBank/DDBJ databases">
        <title>The Genome Sequence of Sphaeroforma arctica JP610.</title>
        <authorList>
            <consortium name="The Broad Institute Genome Sequencing Platform"/>
            <person name="Russ C."/>
            <person name="Cuomo C."/>
            <person name="Young S.K."/>
            <person name="Zeng Q."/>
            <person name="Gargeya S."/>
            <person name="Alvarado L."/>
            <person name="Berlin A."/>
            <person name="Chapman S.B."/>
            <person name="Chen Z."/>
            <person name="Freedman E."/>
            <person name="Gellesch M."/>
            <person name="Goldberg J."/>
            <person name="Griggs A."/>
            <person name="Gujja S."/>
            <person name="Heilman E."/>
            <person name="Heiman D."/>
            <person name="Howarth C."/>
            <person name="Mehta T."/>
            <person name="Neiman D."/>
            <person name="Pearson M."/>
            <person name="Roberts A."/>
            <person name="Saif S."/>
            <person name="Shea T."/>
            <person name="Shenoy N."/>
            <person name="Sisk P."/>
            <person name="Stolte C."/>
            <person name="Sykes S."/>
            <person name="White J."/>
            <person name="Yandava C."/>
            <person name="Burger G."/>
            <person name="Gray M.W."/>
            <person name="Holland P.W.H."/>
            <person name="King N."/>
            <person name="Lang F.B.F."/>
            <person name="Roger A.J."/>
            <person name="Ruiz-Trillo I."/>
            <person name="Haas B."/>
            <person name="Nusbaum C."/>
            <person name="Birren B."/>
        </authorList>
    </citation>
    <scope>NUCLEOTIDE SEQUENCE [LARGE SCALE GENOMIC DNA]</scope>
    <source>
        <strain evidence="1 2">JP610</strain>
    </source>
</reference>
<evidence type="ECO:0000313" key="1">
    <source>
        <dbReference type="EMBL" id="KNC74324.1"/>
    </source>
</evidence>
<evidence type="ECO:0000313" key="2">
    <source>
        <dbReference type="Proteomes" id="UP000054560"/>
    </source>
</evidence>
<dbReference type="SUPFAM" id="SSF53850">
    <property type="entry name" value="Periplasmic binding protein-like II"/>
    <property type="match status" value="1"/>
</dbReference>
<dbReference type="InterPro" id="IPR006059">
    <property type="entry name" value="SBP"/>
</dbReference>
<dbReference type="Pfam" id="PF01547">
    <property type="entry name" value="SBP_bac_1"/>
    <property type="match status" value="1"/>
</dbReference>
<dbReference type="RefSeq" id="XP_014148226.1">
    <property type="nucleotide sequence ID" value="XM_014292751.1"/>
</dbReference>
<dbReference type="EMBL" id="KQ244519">
    <property type="protein sequence ID" value="KNC74324.1"/>
    <property type="molecule type" value="Genomic_DNA"/>
</dbReference>
<protein>
    <submittedName>
        <fullName evidence="1">Uncharacterized protein</fullName>
    </submittedName>
</protein>
<gene>
    <name evidence="1" type="ORF">SARC_13124</name>
</gene>
<accession>A0A0L0FC67</accession>
<dbReference type="GeneID" id="25913628"/>
<name>A0A0L0FC67_9EUKA</name>
<dbReference type="AlphaFoldDB" id="A0A0L0FC67"/>
<organism evidence="1 2">
    <name type="scientific">Sphaeroforma arctica JP610</name>
    <dbReference type="NCBI Taxonomy" id="667725"/>
    <lineage>
        <taxon>Eukaryota</taxon>
        <taxon>Ichthyosporea</taxon>
        <taxon>Ichthyophonida</taxon>
        <taxon>Sphaeroforma</taxon>
    </lineage>
</organism>
<dbReference type="Proteomes" id="UP000054560">
    <property type="component" value="Unassembled WGS sequence"/>
</dbReference>